<gene>
    <name evidence="1" type="ORF">L345_06703</name>
</gene>
<comment type="caution">
    <text evidence="1">The sequence shown here is derived from an EMBL/GenBank/DDBJ whole genome shotgun (WGS) entry which is preliminary data.</text>
</comment>
<reference evidence="1 2" key="1">
    <citation type="journal article" date="2013" name="Proc. Natl. Acad. Sci. U.S.A.">
        <title>The king cobra genome reveals dynamic gene evolution and adaptation in the snake venom system.</title>
        <authorList>
            <person name="Vonk F.J."/>
            <person name="Casewell N.R."/>
            <person name="Henkel C.V."/>
            <person name="Heimberg A.M."/>
            <person name="Jansen H.J."/>
            <person name="McCleary R.J."/>
            <person name="Kerkkamp H.M."/>
            <person name="Vos R.A."/>
            <person name="Guerreiro I."/>
            <person name="Calvete J.J."/>
            <person name="Wuster W."/>
            <person name="Woods A.E."/>
            <person name="Logan J.M."/>
            <person name="Harrison R.A."/>
            <person name="Castoe T.A."/>
            <person name="de Koning A.P."/>
            <person name="Pollock D.D."/>
            <person name="Yandell M."/>
            <person name="Calderon D."/>
            <person name="Renjifo C."/>
            <person name="Currier R.B."/>
            <person name="Salgado D."/>
            <person name="Pla D."/>
            <person name="Sanz L."/>
            <person name="Hyder A.S."/>
            <person name="Ribeiro J.M."/>
            <person name="Arntzen J.W."/>
            <person name="van den Thillart G.E."/>
            <person name="Boetzer M."/>
            <person name="Pirovano W."/>
            <person name="Dirks R.P."/>
            <person name="Spaink H.P."/>
            <person name="Duboule D."/>
            <person name="McGlinn E."/>
            <person name="Kini R.M."/>
            <person name="Richardson M.K."/>
        </authorList>
    </citation>
    <scope>NUCLEOTIDE SEQUENCE</scope>
    <source>
        <tissue evidence="1">Blood</tissue>
    </source>
</reference>
<evidence type="ECO:0000313" key="1">
    <source>
        <dbReference type="EMBL" id="ETE67521.1"/>
    </source>
</evidence>
<organism evidence="1 2">
    <name type="scientific">Ophiophagus hannah</name>
    <name type="common">King cobra</name>
    <name type="synonym">Naja hannah</name>
    <dbReference type="NCBI Taxonomy" id="8665"/>
    <lineage>
        <taxon>Eukaryota</taxon>
        <taxon>Metazoa</taxon>
        <taxon>Chordata</taxon>
        <taxon>Craniata</taxon>
        <taxon>Vertebrata</taxon>
        <taxon>Euteleostomi</taxon>
        <taxon>Lepidosauria</taxon>
        <taxon>Squamata</taxon>
        <taxon>Bifurcata</taxon>
        <taxon>Unidentata</taxon>
        <taxon>Episquamata</taxon>
        <taxon>Toxicofera</taxon>
        <taxon>Serpentes</taxon>
        <taxon>Colubroidea</taxon>
        <taxon>Elapidae</taxon>
        <taxon>Elapinae</taxon>
        <taxon>Ophiophagus</taxon>
    </lineage>
</organism>
<protein>
    <submittedName>
        <fullName evidence="1">Uncharacterized protein</fullName>
    </submittedName>
</protein>
<accession>V8P026</accession>
<dbReference type="Proteomes" id="UP000018936">
    <property type="component" value="Unassembled WGS sequence"/>
</dbReference>
<name>V8P026_OPHHA</name>
<evidence type="ECO:0000313" key="2">
    <source>
        <dbReference type="Proteomes" id="UP000018936"/>
    </source>
</evidence>
<dbReference type="EMBL" id="AZIM01001270">
    <property type="protein sequence ID" value="ETE67521.1"/>
    <property type="molecule type" value="Genomic_DNA"/>
</dbReference>
<feature type="non-terminal residue" evidence="1">
    <location>
        <position position="1"/>
    </location>
</feature>
<dbReference type="AlphaFoldDB" id="V8P026"/>
<keyword evidence="2" id="KW-1185">Reference proteome</keyword>
<sequence>MLEEKHFNCQCNSVQNTSWYFSGVSFQDIQGATGGMRKGTNAFLSLQLLNRSQVPFPMYNNVIVRNIAAAERKIDLLLTEMGMFRPLTIELREYLNMNRLKQRSFM</sequence>
<proteinExistence type="predicted"/>